<sequence length="91" mass="9842">MKVLGRTGLIGGKAVAVKKRNLKLRAKIQLSKANFGGSEYCQLPAFSLALIQNGAFASICFIQPPCATLPSQETQNIVLFLLKLLSFVSFL</sequence>
<gene>
    <name evidence="1" type="ORF">PEX2_043220</name>
</gene>
<accession>A0A0A2K835</accession>
<name>A0A0A2K835_PENEN</name>
<protein>
    <submittedName>
        <fullName evidence="1">Uncharacterized protein</fullName>
    </submittedName>
</protein>
<dbReference type="GeneID" id="27677016"/>
<evidence type="ECO:0000313" key="2">
    <source>
        <dbReference type="Proteomes" id="UP000030143"/>
    </source>
</evidence>
<proteinExistence type="predicted"/>
<organism evidence="1 2">
    <name type="scientific">Penicillium expansum</name>
    <name type="common">Blue mold rot fungus</name>
    <dbReference type="NCBI Taxonomy" id="27334"/>
    <lineage>
        <taxon>Eukaryota</taxon>
        <taxon>Fungi</taxon>
        <taxon>Dikarya</taxon>
        <taxon>Ascomycota</taxon>
        <taxon>Pezizomycotina</taxon>
        <taxon>Eurotiomycetes</taxon>
        <taxon>Eurotiomycetidae</taxon>
        <taxon>Eurotiales</taxon>
        <taxon>Aspergillaceae</taxon>
        <taxon>Penicillium</taxon>
    </lineage>
</organism>
<dbReference type="VEuPathDB" id="FungiDB:PEXP_092390"/>
<dbReference type="EMBL" id="JQFZ01000017">
    <property type="protein sequence ID" value="KGO63021.1"/>
    <property type="molecule type" value="Genomic_DNA"/>
</dbReference>
<reference evidence="1 2" key="1">
    <citation type="journal article" date="2015" name="Mol. Plant Microbe Interact.">
        <title>Genome, transcriptome, and functional analyses of Penicillium expansum provide new insights into secondary metabolism and pathogenicity.</title>
        <authorList>
            <person name="Ballester A.R."/>
            <person name="Marcet-Houben M."/>
            <person name="Levin E."/>
            <person name="Sela N."/>
            <person name="Selma-Lazaro C."/>
            <person name="Carmona L."/>
            <person name="Wisniewski M."/>
            <person name="Droby S."/>
            <person name="Gonzalez-Candelas L."/>
            <person name="Gabaldon T."/>
        </authorList>
    </citation>
    <scope>NUCLEOTIDE SEQUENCE [LARGE SCALE GENOMIC DNA]</scope>
    <source>
        <strain evidence="1 2">MD-8</strain>
    </source>
</reference>
<dbReference type="Proteomes" id="UP000030143">
    <property type="component" value="Unassembled WGS sequence"/>
</dbReference>
<evidence type="ECO:0000313" key="1">
    <source>
        <dbReference type="EMBL" id="KGO63021.1"/>
    </source>
</evidence>
<comment type="caution">
    <text evidence="1">The sequence shown here is derived from an EMBL/GenBank/DDBJ whole genome shotgun (WGS) entry which is preliminary data.</text>
</comment>
<dbReference type="AlphaFoldDB" id="A0A0A2K835"/>
<dbReference type="RefSeq" id="XP_016603508.1">
    <property type="nucleotide sequence ID" value="XM_016741597.1"/>
</dbReference>
<keyword evidence="2" id="KW-1185">Reference proteome</keyword>
<dbReference type="HOGENOM" id="CLU_2427733_0_0_1"/>